<evidence type="ECO:0008006" key="3">
    <source>
        <dbReference type="Google" id="ProtNLM"/>
    </source>
</evidence>
<dbReference type="GO" id="GO:0003824">
    <property type="term" value="F:catalytic activity"/>
    <property type="evidence" value="ECO:0007669"/>
    <property type="project" value="InterPro"/>
</dbReference>
<dbReference type="EMBL" id="DTBD01000019">
    <property type="protein sequence ID" value="HGQ64111.1"/>
    <property type="molecule type" value="Genomic_DNA"/>
</dbReference>
<organism evidence="2">
    <name type="scientific">Ignisphaera aggregans</name>
    <dbReference type="NCBI Taxonomy" id="334771"/>
    <lineage>
        <taxon>Archaea</taxon>
        <taxon>Thermoproteota</taxon>
        <taxon>Thermoprotei</taxon>
        <taxon>Desulfurococcales</taxon>
        <taxon>Desulfurococcaceae</taxon>
        <taxon>Ignisphaera</taxon>
    </lineage>
</organism>
<reference evidence="2" key="1">
    <citation type="journal article" date="2020" name="mSystems">
        <title>Genome- and Community-Level Interaction Insights into Carbon Utilization and Element Cycling Functions of Hydrothermarchaeota in Hydrothermal Sediment.</title>
        <authorList>
            <person name="Zhou Z."/>
            <person name="Liu Y."/>
            <person name="Xu W."/>
            <person name="Pan J."/>
            <person name="Luo Z.H."/>
            <person name="Li M."/>
        </authorList>
    </citation>
    <scope>NUCLEOTIDE SEQUENCE [LARGE SCALE GENOMIC DNA]</scope>
    <source>
        <strain evidence="2">SpSt-637</strain>
        <strain evidence="1">SpSt-667</strain>
    </source>
</reference>
<evidence type="ECO:0000313" key="1">
    <source>
        <dbReference type="EMBL" id="HGQ35409.1"/>
    </source>
</evidence>
<dbReference type="AlphaFoldDB" id="A0A7C4NNJ5"/>
<dbReference type="EMBL" id="DTCK01000010">
    <property type="protein sequence ID" value="HGQ35409.1"/>
    <property type="molecule type" value="Genomic_DNA"/>
</dbReference>
<proteinExistence type="predicted"/>
<dbReference type="InterPro" id="IPR011257">
    <property type="entry name" value="DNA_glycosylase"/>
</dbReference>
<name>A0A7C4NNJ5_9CREN</name>
<dbReference type="GO" id="GO:0006281">
    <property type="term" value="P:DNA repair"/>
    <property type="evidence" value="ECO:0007669"/>
    <property type="project" value="InterPro"/>
</dbReference>
<evidence type="ECO:0000313" key="2">
    <source>
        <dbReference type="EMBL" id="HGQ64111.1"/>
    </source>
</evidence>
<dbReference type="Gene3D" id="1.10.340.30">
    <property type="entry name" value="Hypothetical protein, domain 2"/>
    <property type="match status" value="1"/>
</dbReference>
<accession>A0A7C4NNJ5</accession>
<protein>
    <recommendedName>
        <fullName evidence="3">HhH-GPD domain-containing protein</fullName>
    </recommendedName>
</protein>
<dbReference type="SUPFAM" id="SSF48150">
    <property type="entry name" value="DNA-glycosylase"/>
    <property type="match status" value="1"/>
</dbReference>
<gene>
    <name evidence="2" type="ORF">ENU08_02565</name>
    <name evidence="1" type="ORF">ENU41_01855</name>
</gene>
<sequence length="307" mass="35899">MKVKVIEVDPKFNLYILFYPSFILPMVEVQENKVIKLWGICKELVVSKKESELVVKHEDKMCLDYADEILGLWSIPAKLGIIEKKYREFVEVLMTEYSWFGIATSSLDDIEIFSSIFMSQNTDFHINVVKWIRNIMEKYGSVEAIGSLKTLNIVKNVSSSYQVINFVHALKEYLKYRELILKKNPEEVILYMQKIKGVGPKVSHAYLVFVRKLTIYAPIDRNFISFLRKFEATFNLIANVPKKHYCINYSCGVCPINTNCTYYRVRNAFNAFTAWIQSIAYVHNKIMCKHKFCNKCFLKKLCRAYTS</sequence>
<comment type="caution">
    <text evidence="2">The sequence shown here is derived from an EMBL/GenBank/DDBJ whole genome shotgun (WGS) entry which is preliminary data.</text>
</comment>